<evidence type="ECO:0000313" key="3">
    <source>
        <dbReference type="EMBL" id="MBX04933.1"/>
    </source>
</evidence>
<protein>
    <submittedName>
        <fullName evidence="3">Uncharacterized protein MANES_12G033400</fullName>
    </submittedName>
</protein>
<dbReference type="GO" id="GO:0000785">
    <property type="term" value="C:chromatin"/>
    <property type="evidence" value="ECO:0007669"/>
    <property type="project" value="TreeGrafter"/>
</dbReference>
<feature type="region of interest" description="Disordered" evidence="1">
    <location>
        <begin position="497"/>
        <end position="546"/>
    </location>
</feature>
<dbReference type="GO" id="GO:0010468">
    <property type="term" value="P:regulation of gene expression"/>
    <property type="evidence" value="ECO:0007669"/>
    <property type="project" value="TreeGrafter"/>
</dbReference>
<dbReference type="InterPro" id="IPR004198">
    <property type="entry name" value="Znf_C5HC2"/>
</dbReference>
<evidence type="ECO:0000259" key="2">
    <source>
        <dbReference type="PROSITE" id="PS51184"/>
    </source>
</evidence>
<dbReference type="GO" id="GO:0034647">
    <property type="term" value="F:histone H3K4me/H3K4me2/H3K4me3 demethylase activity"/>
    <property type="evidence" value="ECO:0007669"/>
    <property type="project" value="TreeGrafter"/>
</dbReference>
<organism evidence="3">
    <name type="scientific">Rhizophora mucronata</name>
    <name type="common">Asiatic mangrove</name>
    <dbReference type="NCBI Taxonomy" id="61149"/>
    <lineage>
        <taxon>Eukaryota</taxon>
        <taxon>Viridiplantae</taxon>
        <taxon>Streptophyta</taxon>
        <taxon>Embryophyta</taxon>
        <taxon>Tracheophyta</taxon>
        <taxon>Spermatophyta</taxon>
        <taxon>Magnoliopsida</taxon>
        <taxon>eudicotyledons</taxon>
        <taxon>Gunneridae</taxon>
        <taxon>Pentapetalae</taxon>
        <taxon>rosids</taxon>
        <taxon>fabids</taxon>
        <taxon>Malpighiales</taxon>
        <taxon>Rhizophoraceae</taxon>
        <taxon>Rhizophora</taxon>
    </lineage>
</organism>
<dbReference type="Pfam" id="PF02928">
    <property type="entry name" value="zf-C5HC2"/>
    <property type="match status" value="1"/>
</dbReference>
<evidence type="ECO:0000256" key="1">
    <source>
        <dbReference type="SAM" id="MobiDB-lite"/>
    </source>
</evidence>
<dbReference type="SMART" id="SM00558">
    <property type="entry name" value="JmjC"/>
    <property type="match status" value="1"/>
</dbReference>
<dbReference type="Gene3D" id="2.60.120.650">
    <property type="entry name" value="Cupin"/>
    <property type="match status" value="1"/>
</dbReference>
<dbReference type="SUPFAM" id="SSF51197">
    <property type="entry name" value="Clavaminate synthase-like"/>
    <property type="match status" value="1"/>
</dbReference>
<dbReference type="EMBL" id="GGEC01024449">
    <property type="protein sequence ID" value="MBX04933.1"/>
    <property type="molecule type" value="Transcribed_RNA"/>
</dbReference>
<feature type="domain" description="JmjC" evidence="2">
    <location>
        <begin position="104"/>
        <end position="270"/>
    </location>
</feature>
<dbReference type="PANTHER" id="PTHR10694:SF54">
    <property type="entry name" value="INACTIVE LYSINE-SPECIFIC DEMETHYLASE JMJ19-RELATED"/>
    <property type="match status" value="1"/>
</dbReference>
<proteinExistence type="predicted"/>
<sequence length="573" mass="64402">MDPGEVGCFDVEGFESEPGPEFTIETFKQYADDFMNQYFRTRSKAMGQKQWEPSLEDIEGEYRRIVENPTEEIEVLYGNKLDSGVFGSGFPIISNASKVSEYPEYLTSGWNLNNTPRLTGSLLAFESFKTSGVATPQLQIGMCFSSFSWKVEEHHLYSLCYIHLGAPKIWYGVPGRYTVKFEMAMKKYLPDSLLEQPKLCDNLIIKLSPSAIKSESIPVYRCIQYPGEFVLIFPGAYYSGFDCGFNCAESVNVAPFQWLPHGQNVVELYSALRRKTSISHDKLLFSAARESVRAQWEIFLLRKNSLDNLRWTDGCGKDGILTKALKSRIKLEANRREYLCNPSQTQIMEKNFDAIRKKECSMCFYDLHLSAAQCSCSADKYSCLNHAKQLCSCAWKEKKFLFRYDISELNTLMDAMEGKLAAVYKWAREDLKLTLHSLASENNETNFVGGPESCKEKSGGKGHKPPHSVIPHSSGSRNFSSIREEIKARLPKSRSFNELVSQKNATASPVDTSTTPDDARPILIPESSSESTTSSSSSDSGSLDKYIQLLKNGCPVRSTVADHSEKEVTSSQN</sequence>
<feature type="region of interest" description="Disordered" evidence="1">
    <location>
        <begin position="444"/>
        <end position="478"/>
    </location>
</feature>
<feature type="compositionally biased region" description="Low complexity" evidence="1">
    <location>
        <begin position="526"/>
        <end position="541"/>
    </location>
</feature>
<reference evidence="3" key="1">
    <citation type="submission" date="2018-02" db="EMBL/GenBank/DDBJ databases">
        <title>Rhizophora mucronata_Transcriptome.</title>
        <authorList>
            <person name="Meera S.P."/>
            <person name="Sreeshan A."/>
            <person name="Augustine A."/>
        </authorList>
    </citation>
    <scope>NUCLEOTIDE SEQUENCE</scope>
    <source>
        <tissue evidence="3">Leaf</tissue>
    </source>
</reference>
<dbReference type="Pfam" id="PF02373">
    <property type="entry name" value="JmjC"/>
    <property type="match status" value="1"/>
</dbReference>
<accession>A0A2P2KGU3</accession>
<name>A0A2P2KGU3_RHIMU</name>
<dbReference type="PROSITE" id="PS51184">
    <property type="entry name" value="JMJC"/>
    <property type="match status" value="1"/>
</dbReference>
<dbReference type="EMBL" id="GGEC01024450">
    <property type="protein sequence ID" value="MBX04934.1"/>
    <property type="molecule type" value="Transcribed_RNA"/>
</dbReference>
<dbReference type="AlphaFoldDB" id="A0A2P2KGU3"/>
<feature type="compositionally biased region" description="Polar residues" evidence="1">
    <location>
        <begin position="497"/>
        <end position="516"/>
    </location>
</feature>
<dbReference type="GO" id="GO:0005634">
    <property type="term" value="C:nucleus"/>
    <property type="evidence" value="ECO:0007669"/>
    <property type="project" value="TreeGrafter"/>
</dbReference>
<dbReference type="InterPro" id="IPR003347">
    <property type="entry name" value="JmjC_dom"/>
</dbReference>
<dbReference type="PANTHER" id="PTHR10694">
    <property type="entry name" value="LYSINE-SPECIFIC DEMETHYLASE"/>
    <property type="match status" value="1"/>
</dbReference>